<accession>A0ABP8R2P6</accession>
<keyword evidence="1" id="KW-0472">Membrane</keyword>
<proteinExistence type="predicted"/>
<reference evidence="3" key="1">
    <citation type="journal article" date="2019" name="Int. J. Syst. Evol. Microbiol.">
        <title>The Global Catalogue of Microorganisms (GCM) 10K type strain sequencing project: providing services to taxonomists for standard genome sequencing and annotation.</title>
        <authorList>
            <consortium name="The Broad Institute Genomics Platform"/>
            <consortium name="The Broad Institute Genome Sequencing Center for Infectious Disease"/>
            <person name="Wu L."/>
            <person name="Ma J."/>
        </authorList>
    </citation>
    <scope>NUCLEOTIDE SEQUENCE [LARGE SCALE GENOMIC DNA]</scope>
    <source>
        <strain evidence="3">JCM 17858</strain>
    </source>
</reference>
<dbReference type="RefSeq" id="WP_345067198.1">
    <property type="nucleotide sequence ID" value="NZ_BAABGR010000015.1"/>
</dbReference>
<evidence type="ECO:0000313" key="3">
    <source>
        <dbReference type="Proteomes" id="UP001500394"/>
    </source>
</evidence>
<comment type="caution">
    <text evidence="2">The sequence shown here is derived from an EMBL/GenBank/DDBJ whole genome shotgun (WGS) entry which is preliminary data.</text>
</comment>
<dbReference type="Proteomes" id="UP001500394">
    <property type="component" value="Unassembled WGS sequence"/>
</dbReference>
<dbReference type="EMBL" id="BAABGR010000015">
    <property type="protein sequence ID" value="GAA4516609.1"/>
    <property type="molecule type" value="Genomic_DNA"/>
</dbReference>
<name>A0ABP8R2P6_9SPHI</name>
<gene>
    <name evidence="2" type="ORF">GCM10023173_16190</name>
</gene>
<evidence type="ECO:0000256" key="1">
    <source>
        <dbReference type="SAM" id="Phobius"/>
    </source>
</evidence>
<feature type="transmembrane region" description="Helical" evidence="1">
    <location>
        <begin position="31"/>
        <end position="52"/>
    </location>
</feature>
<evidence type="ECO:0000313" key="2">
    <source>
        <dbReference type="EMBL" id="GAA4516609.1"/>
    </source>
</evidence>
<sequence>MKLTPLNITLAVVLLWVISEWQSGQEMLVSWGWLVVWIIVISLIDLGFRLVFEDLSRLWIMQVVFMLLVGILIILLKLQ</sequence>
<feature type="transmembrane region" description="Helical" evidence="1">
    <location>
        <begin position="58"/>
        <end position="76"/>
    </location>
</feature>
<protein>
    <submittedName>
        <fullName evidence="2">Uncharacterized protein</fullName>
    </submittedName>
</protein>
<organism evidence="2 3">
    <name type="scientific">Sphingobacterium thermophilum</name>
    <dbReference type="NCBI Taxonomy" id="768534"/>
    <lineage>
        <taxon>Bacteria</taxon>
        <taxon>Pseudomonadati</taxon>
        <taxon>Bacteroidota</taxon>
        <taxon>Sphingobacteriia</taxon>
        <taxon>Sphingobacteriales</taxon>
        <taxon>Sphingobacteriaceae</taxon>
        <taxon>Sphingobacterium</taxon>
    </lineage>
</organism>
<keyword evidence="1" id="KW-0812">Transmembrane</keyword>
<keyword evidence="1" id="KW-1133">Transmembrane helix</keyword>
<keyword evidence="3" id="KW-1185">Reference proteome</keyword>